<comment type="caution">
    <text evidence="1">The sequence shown here is derived from an EMBL/GenBank/DDBJ whole genome shotgun (WGS) entry which is preliminary data.</text>
</comment>
<dbReference type="Proteomes" id="UP001428341">
    <property type="component" value="Unassembled WGS sequence"/>
</dbReference>
<protein>
    <submittedName>
        <fullName evidence="1">Uncharacterized protein</fullName>
    </submittedName>
</protein>
<accession>A0AAP0LVL9</accession>
<keyword evidence="2" id="KW-1185">Reference proteome</keyword>
<dbReference type="AlphaFoldDB" id="A0AAP0LVL9"/>
<evidence type="ECO:0000313" key="2">
    <source>
        <dbReference type="Proteomes" id="UP001428341"/>
    </source>
</evidence>
<name>A0AAP0LVL9_9ROSI</name>
<proteinExistence type="predicted"/>
<gene>
    <name evidence="1" type="ORF">WN944_026719</name>
</gene>
<sequence length="98" mass="10960">MECGSSMINLLMSWLMSSTRPAVRNLLIGWNYGSVRILELLGVALMFTKLEQEICGGYFDCVLLPGDLLQCLFKPIYSRSLELPPDRGGMLEVTKITT</sequence>
<reference evidence="1 2" key="1">
    <citation type="submission" date="2024-05" db="EMBL/GenBank/DDBJ databases">
        <title>Haplotype-resolved chromosome-level genome assembly of Huyou (Citrus changshanensis).</title>
        <authorList>
            <person name="Miao C."/>
            <person name="Chen W."/>
            <person name="Wu Y."/>
            <person name="Wang L."/>
            <person name="Zhao S."/>
            <person name="Grierson D."/>
            <person name="Xu C."/>
            <person name="Chen K."/>
        </authorList>
    </citation>
    <scope>NUCLEOTIDE SEQUENCE [LARGE SCALE GENOMIC DNA]</scope>
    <source>
        <strain evidence="1">01-14</strain>
        <tissue evidence="1">Leaf</tissue>
    </source>
</reference>
<dbReference type="EMBL" id="JBCGBO010000024">
    <property type="protein sequence ID" value="KAK9183566.1"/>
    <property type="molecule type" value="Genomic_DNA"/>
</dbReference>
<evidence type="ECO:0000313" key="1">
    <source>
        <dbReference type="EMBL" id="KAK9183566.1"/>
    </source>
</evidence>
<organism evidence="1 2">
    <name type="scientific">Citrus x changshan-huyou</name>
    <dbReference type="NCBI Taxonomy" id="2935761"/>
    <lineage>
        <taxon>Eukaryota</taxon>
        <taxon>Viridiplantae</taxon>
        <taxon>Streptophyta</taxon>
        <taxon>Embryophyta</taxon>
        <taxon>Tracheophyta</taxon>
        <taxon>Spermatophyta</taxon>
        <taxon>Magnoliopsida</taxon>
        <taxon>eudicotyledons</taxon>
        <taxon>Gunneridae</taxon>
        <taxon>Pentapetalae</taxon>
        <taxon>rosids</taxon>
        <taxon>malvids</taxon>
        <taxon>Sapindales</taxon>
        <taxon>Rutaceae</taxon>
        <taxon>Aurantioideae</taxon>
        <taxon>Citrus</taxon>
    </lineage>
</organism>